<dbReference type="GO" id="GO:0030170">
    <property type="term" value="F:pyridoxal phosphate binding"/>
    <property type="evidence" value="ECO:0007669"/>
    <property type="project" value="InterPro"/>
</dbReference>
<proteinExistence type="predicted"/>
<dbReference type="Gene3D" id="3.90.1150.10">
    <property type="entry name" value="Aspartate Aminotransferase, domain 1"/>
    <property type="match status" value="3"/>
</dbReference>
<dbReference type="GO" id="GO:0008483">
    <property type="term" value="F:transaminase activity"/>
    <property type="evidence" value="ECO:0007669"/>
    <property type="project" value="TreeGrafter"/>
</dbReference>
<feature type="domain" description="Aminotransferase class I/classII large" evidence="3">
    <location>
        <begin position="177"/>
        <end position="508"/>
    </location>
</feature>
<evidence type="ECO:0000256" key="1">
    <source>
        <dbReference type="ARBA" id="ARBA00022898"/>
    </source>
</evidence>
<sequence>MSHQSDSLHKPCGQMKDQGLQTQKPHPPVMELILRLQQLIDEYSRQLKIRHLQDDLEQEKQQHSEDTREQEAILVQLLGEVANLLQAGATSSLELQLPRLSLDSRGGGGQQAQLPRKPDTLSHQLSDSKAAVVSCDLSNRGIDISASYKSKFKDFIAYQGDKYHEDKNTLGFINLGLSENKLCIDLLTERLSGSDMNYIDDDLLQYPDWSGHAFLREEVARFLTYYCKASKQLDPENVAVLSGCCAIFSALTFVLCNPGDAFLIVTPFYSGFTFTSSLYVNVELICVHLDSEGKKVKGLVLINPNNPLGDIYSRDSLMEYLEFAKRYNLHVIIDEIYMGTVFDESIPFHSVLSLESLPDPNRTHVIWGTSKEFGISGFRFGTLYTHNKEVVSAVGAFGFLHGISGITQHKLCRLLQDREWIDNVYLPTNRSRMQEAHRYITNRLKTLKIPFLNRGSGLYIWVNLKEYLDPCTFEEEQLLYRRFLDNKLLLAPGKAYMCKEPGWFRLTFTDKPLRLKVGPGQPPKAKTKCQNVSHQSDTLHRPHPRVMQVIQRLQKIINDYILQLESRHQQEDLEQEKQQHSQNIRDQEAILVHLMCEVVNLLHSGASSSLELQLPRLPLDSRGGAGGGQQAQSSREPDQLSHQLSDSETAFISCYLSNRGIDVSALYQSNFQDFIAYQGDKNHEDKNTLGFINLGLSENKLCIDLLTERLSRSDMNYIDDDLLQYPDWSGHAFLREEVARFLTYYCKAPDLLDPENVVALNSSLSVFLTLTMVLCDAGDAFLIPTPFYSGFTLTARLYSKVELIHVHLLRKITEADTQPFQLIVDKLEKALLEAKFKGKKVRGLVLFNPNNFMGDIDSLASLKEYLEFAKRGLVLFNPNNFMGDIDSLASLKEYLEFAKSLPDPNRTHVIWGTSKSFGISGFRFGTLYTHNKEVVSAIGAFGFLHGISGITQHKLCRLLQDREWIDNVYLPTNRSRMQEAHRYITNKLKTLKVPFLSRGSGLYIWVNLKEYLDPCTFEEEQLLYRCFLDNKLLLAPGKAYMCKEPGWFRLTFTDKPLRLKVGVWLPALLNVCGDVPFFRKLRHIDFKPTLNIIEDLGIILMRHKSDSQAFGAKATGTGHPVDMATLPKKESRAPTTCLGLDTNYGDGLERERSRKPDHKRPEHYGVGDPTTPFSSDGSHLSSRGRISKWFWDSAEEGYRTYHMDEYDEDKNPNGIINLGTSENKLCFDLLSSRLSQSDMLQVKPSLLQYPDWRGHLFLREEVARFLSFYCRSPAPLKPENVVVLNGCASLFSALATVLCEVGEAFLIPAPYYGAITQHVYLYGNVRLVSVYLDSEVTGLDTRPFQLTVEKLEVALQGANAEGVKVKGLILINPQNPLGDIYSPGELREYLEFAKSVVVDEVYMLSVFEESLGYRSVLSLERLPDPQRTHVMWATSKDFGMSGLRFGTLYTENRDVATAVASLCRYHGLSGLVQHQVAQLLQDRDWINQMYLPENHARLKAAHAYVSGELRALGIPFLSRGAGFFIWVDLRKYLPKATFEEERLLWRRFLDKKVLLSFGKAFECKEPGWFRLVFSDKAHRLCLGMQRIRKVLTGTVRVAEDPPSSRTQEPRGQHI</sequence>
<feature type="domain" description="Aminotransferase class I/classII large" evidence="3">
    <location>
        <begin position="695"/>
        <end position="1052"/>
    </location>
</feature>
<feature type="region of interest" description="Disordered" evidence="2">
    <location>
        <begin position="617"/>
        <end position="642"/>
    </location>
</feature>
<dbReference type="GO" id="GO:0006520">
    <property type="term" value="P:amino acid metabolic process"/>
    <property type="evidence" value="ECO:0007669"/>
    <property type="project" value="TreeGrafter"/>
</dbReference>
<accession>L5LDR3</accession>
<dbReference type="eggNOG" id="KOG0256">
    <property type="taxonomic scope" value="Eukaryota"/>
</dbReference>
<dbReference type="InterPro" id="IPR015424">
    <property type="entry name" value="PyrdxlP-dep_Trfase"/>
</dbReference>
<feature type="domain" description="Aminotransferase class I/classII large" evidence="3">
    <location>
        <begin position="1216"/>
        <end position="1573"/>
    </location>
</feature>
<name>L5LDR3_MYODS</name>
<feature type="region of interest" description="Disordered" evidence="2">
    <location>
        <begin position="519"/>
        <end position="538"/>
    </location>
</feature>
<feature type="compositionally biased region" description="Basic and acidic residues" evidence="2">
    <location>
        <begin position="1147"/>
        <end position="1165"/>
    </location>
</feature>
<dbReference type="EMBL" id="KB113178">
    <property type="protein sequence ID" value="ELK23793.1"/>
    <property type="molecule type" value="Genomic_DNA"/>
</dbReference>
<organism evidence="4 5">
    <name type="scientific">Myotis davidii</name>
    <name type="common">David's myotis</name>
    <dbReference type="NCBI Taxonomy" id="225400"/>
    <lineage>
        <taxon>Eukaryota</taxon>
        <taxon>Metazoa</taxon>
        <taxon>Chordata</taxon>
        <taxon>Craniata</taxon>
        <taxon>Vertebrata</taxon>
        <taxon>Euteleostomi</taxon>
        <taxon>Mammalia</taxon>
        <taxon>Eutheria</taxon>
        <taxon>Laurasiatheria</taxon>
        <taxon>Chiroptera</taxon>
        <taxon>Yangochiroptera</taxon>
        <taxon>Vespertilionidae</taxon>
        <taxon>Myotis</taxon>
    </lineage>
</organism>
<evidence type="ECO:0000259" key="3">
    <source>
        <dbReference type="Pfam" id="PF00155"/>
    </source>
</evidence>
<dbReference type="InterPro" id="IPR050478">
    <property type="entry name" value="Ethylene_sulfur-biosynth"/>
</dbReference>
<dbReference type="Gene3D" id="3.40.640.10">
    <property type="entry name" value="Type I PLP-dependent aspartate aminotransferase-like (Major domain)"/>
    <property type="match status" value="3"/>
</dbReference>
<keyword evidence="5" id="KW-1185">Reference proteome</keyword>
<dbReference type="PANTHER" id="PTHR43795:SF17">
    <property type="entry name" value="1-AMINOCYCLOPROPANE-1-CARBOXYLATE SYNTHASE-LIKE PROTEIN 1"/>
    <property type="match status" value="1"/>
</dbReference>
<dbReference type="InterPro" id="IPR015422">
    <property type="entry name" value="PyrdxlP-dep_Trfase_small"/>
</dbReference>
<feature type="region of interest" description="Disordered" evidence="2">
    <location>
        <begin position="1145"/>
        <end position="1179"/>
    </location>
</feature>
<evidence type="ECO:0000313" key="5">
    <source>
        <dbReference type="Proteomes" id="UP000010556"/>
    </source>
</evidence>
<dbReference type="CDD" id="cd00609">
    <property type="entry name" value="AAT_like"/>
    <property type="match status" value="3"/>
</dbReference>
<protein>
    <submittedName>
        <fullName evidence="4">1-aminocyclopropane-1-carboxylate synthase-like protein 1</fullName>
    </submittedName>
</protein>
<dbReference type="InterPro" id="IPR015421">
    <property type="entry name" value="PyrdxlP-dep_Trfase_major"/>
</dbReference>
<gene>
    <name evidence="4" type="ORF">MDA_GLEAN10019029</name>
</gene>
<dbReference type="Proteomes" id="UP000010556">
    <property type="component" value="Unassembled WGS sequence"/>
</dbReference>
<dbReference type="PRINTS" id="PR00753">
    <property type="entry name" value="ACCSYNTHASE"/>
</dbReference>
<feature type="region of interest" description="Disordered" evidence="2">
    <location>
        <begin position="1"/>
        <end position="25"/>
    </location>
</feature>
<evidence type="ECO:0000313" key="4">
    <source>
        <dbReference type="EMBL" id="ELK23793.1"/>
    </source>
</evidence>
<dbReference type="PANTHER" id="PTHR43795">
    <property type="entry name" value="BIFUNCTIONAL ASPARTATE AMINOTRANSFERASE AND GLUTAMATE/ASPARTATE-PREPHENATE AMINOTRANSFERASE-RELATED"/>
    <property type="match status" value="1"/>
</dbReference>
<keyword evidence="1" id="KW-0663">Pyridoxal phosphate</keyword>
<dbReference type="Pfam" id="PF00155">
    <property type="entry name" value="Aminotran_1_2"/>
    <property type="match status" value="3"/>
</dbReference>
<dbReference type="InterPro" id="IPR004839">
    <property type="entry name" value="Aminotransferase_I/II_large"/>
</dbReference>
<dbReference type="SUPFAM" id="SSF53383">
    <property type="entry name" value="PLP-dependent transferases"/>
    <property type="match status" value="3"/>
</dbReference>
<reference evidence="5" key="1">
    <citation type="journal article" date="2013" name="Science">
        <title>Comparative analysis of bat genomes provides insight into the evolution of flight and immunity.</title>
        <authorList>
            <person name="Zhang G."/>
            <person name="Cowled C."/>
            <person name="Shi Z."/>
            <person name="Huang Z."/>
            <person name="Bishop-Lilly K.A."/>
            <person name="Fang X."/>
            <person name="Wynne J.W."/>
            <person name="Xiong Z."/>
            <person name="Baker M.L."/>
            <person name="Zhao W."/>
            <person name="Tachedjian M."/>
            <person name="Zhu Y."/>
            <person name="Zhou P."/>
            <person name="Jiang X."/>
            <person name="Ng J."/>
            <person name="Yang L."/>
            <person name="Wu L."/>
            <person name="Xiao J."/>
            <person name="Feng Y."/>
            <person name="Chen Y."/>
            <person name="Sun X."/>
            <person name="Zhang Y."/>
            <person name="Marsh G.A."/>
            <person name="Crameri G."/>
            <person name="Broder C.C."/>
            <person name="Frey K.G."/>
            <person name="Wang L.F."/>
            <person name="Wang J."/>
        </authorList>
    </citation>
    <scope>NUCLEOTIDE SEQUENCE [LARGE SCALE GENOMIC DNA]</scope>
</reference>
<evidence type="ECO:0000256" key="2">
    <source>
        <dbReference type="SAM" id="MobiDB-lite"/>
    </source>
</evidence>